<keyword evidence="5 9" id="KW-0350">Heme biosynthesis</keyword>
<evidence type="ECO:0000313" key="12">
    <source>
        <dbReference type="Proteomes" id="UP000219327"/>
    </source>
</evidence>
<keyword evidence="6 9" id="KW-0456">Lyase</keyword>
<accession>A0A2A5WUT3</accession>
<dbReference type="CDD" id="cd03411">
    <property type="entry name" value="Ferrochelatase_N"/>
    <property type="match status" value="1"/>
</dbReference>
<evidence type="ECO:0000256" key="2">
    <source>
        <dbReference type="ARBA" id="ARBA00022490"/>
    </source>
</evidence>
<feature type="binding site" evidence="9">
    <location>
        <position position="213"/>
    </location>
    <ligand>
        <name>Fe(2+)</name>
        <dbReference type="ChEBI" id="CHEBI:29033"/>
    </ligand>
</feature>
<evidence type="ECO:0000256" key="10">
    <source>
        <dbReference type="RuleBase" id="RU004185"/>
    </source>
</evidence>
<comment type="catalytic activity">
    <reaction evidence="9">
        <text>heme b + 2 H(+) = protoporphyrin IX + Fe(2+)</text>
        <dbReference type="Rhea" id="RHEA:22584"/>
        <dbReference type="ChEBI" id="CHEBI:15378"/>
        <dbReference type="ChEBI" id="CHEBI:29033"/>
        <dbReference type="ChEBI" id="CHEBI:57306"/>
        <dbReference type="ChEBI" id="CHEBI:60344"/>
        <dbReference type="EC" id="4.98.1.1"/>
    </reaction>
</comment>
<reference evidence="11 12" key="1">
    <citation type="submission" date="2017-08" db="EMBL/GenBank/DDBJ databases">
        <title>Fine stratification of microbial communities through a metagenomic profile of the photic zone.</title>
        <authorList>
            <person name="Haro-Moreno J.M."/>
            <person name="Lopez-Perez M."/>
            <person name="De La Torre J."/>
            <person name="Picazo A."/>
            <person name="Camacho A."/>
            <person name="Rodriguez-Valera F."/>
        </authorList>
    </citation>
    <scope>NUCLEOTIDE SEQUENCE [LARGE SCALE GENOMIC DNA]</scope>
    <source>
        <strain evidence="11">MED-G24</strain>
    </source>
</reference>
<dbReference type="UniPathway" id="UPA00252">
    <property type="reaction ID" value="UER00325"/>
</dbReference>
<dbReference type="Proteomes" id="UP000219327">
    <property type="component" value="Unassembled WGS sequence"/>
</dbReference>
<proteinExistence type="inferred from homology"/>
<evidence type="ECO:0000256" key="9">
    <source>
        <dbReference type="HAMAP-Rule" id="MF_00323"/>
    </source>
</evidence>
<protein>
    <recommendedName>
        <fullName evidence="9">Ferrochelatase</fullName>
        <ecNumber evidence="9">4.98.1.1</ecNumber>
    </recommendedName>
    <alternativeName>
        <fullName evidence="9">Heme synthase</fullName>
    </alternativeName>
    <alternativeName>
        <fullName evidence="9">Protoheme ferro-lyase</fullName>
    </alternativeName>
</protein>
<dbReference type="CDD" id="cd00419">
    <property type="entry name" value="Ferrochelatase_C"/>
    <property type="match status" value="1"/>
</dbReference>
<evidence type="ECO:0000313" key="11">
    <source>
        <dbReference type="EMBL" id="PDH40320.1"/>
    </source>
</evidence>
<dbReference type="AlphaFoldDB" id="A0A2A5WUT3"/>
<dbReference type="GO" id="GO:0006783">
    <property type="term" value="P:heme biosynthetic process"/>
    <property type="evidence" value="ECO:0007669"/>
    <property type="project" value="UniProtKB-UniRule"/>
</dbReference>
<dbReference type="HAMAP" id="MF_00323">
    <property type="entry name" value="Ferrochelatase"/>
    <property type="match status" value="1"/>
</dbReference>
<comment type="subcellular location">
    <subcellularLocation>
        <location evidence="9">Cytoplasm</location>
    </subcellularLocation>
</comment>
<gene>
    <name evidence="9" type="primary">hemH</name>
    <name evidence="11" type="ORF">CNE99_03915</name>
</gene>
<keyword evidence="2 9" id="KW-0963">Cytoplasm</keyword>
<dbReference type="PANTHER" id="PTHR11108:SF1">
    <property type="entry name" value="FERROCHELATASE, MITOCHONDRIAL"/>
    <property type="match status" value="1"/>
</dbReference>
<sequence length="350" mass="38700">MSQDTPKRGLLLVNLGTPDAPTEDAIRRYLKEFLSDPKVVTLPRWLWLPILNGLILRTRPSRLVERYRDIWTAPAIEGGDSPIRYFGEQLATKVESALEPLSVQVASAMTYGKPTISDVIGSLISGGVRDVLAIPLFPQYTDATTGAVKTAIDRSLSMLTIDASLDAGTQPFELSMVDGYHDHPDYVEALCQQLEPYCEALQNPGCKLLLSYHGIPVSQARQDPYLEQCGTTSELIARTLELDPNSWEMTFQSRFGPMRWLSPYTDERIRALGGEGVRHLIVACPGFAVDCLETLEEINVENRGYFLAAGGTQFTYVPALNADESHVAMLASIAEQHWSRPDADAEVRVS</sequence>
<dbReference type="FunFam" id="3.40.50.1400:FF:000002">
    <property type="entry name" value="Ferrochelatase"/>
    <property type="match status" value="1"/>
</dbReference>
<dbReference type="Pfam" id="PF00762">
    <property type="entry name" value="Ferrochelatase"/>
    <property type="match status" value="1"/>
</dbReference>
<evidence type="ECO:0000256" key="8">
    <source>
        <dbReference type="ARBA" id="ARBA00024536"/>
    </source>
</evidence>
<dbReference type="PANTHER" id="PTHR11108">
    <property type="entry name" value="FERROCHELATASE"/>
    <property type="match status" value="1"/>
</dbReference>
<keyword evidence="3 9" id="KW-0479">Metal-binding</keyword>
<evidence type="ECO:0000256" key="6">
    <source>
        <dbReference type="ARBA" id="ARBA00023239"/>
    </source>
</evidence>
<feature type="binding site" evidence="9">
    <location>
        <position position="293"/>
    </location>
    <ligand>
        <name>Fe(2+)</name>
        <dbReference type="ChEBI" id="CHEBI:29033"/>
    </ligand>
</feature>
<dbReference type="GO" id="GO:0005737">
    <property type="term" value="C:cytoplasm"/>
    <property type="evidence" value="ECO:0007669"/>
    <property type="project" value="UniProtKB-SubCell"/>
</dbReference>
<dbReference type="Gene3D" id="3.40.50.1400">
    <property type="match status" value="2"/>
</dbReference>
<keyword evidence="7 9" id="KW-0627">Porphyrin biosynthesis</keyword>
<dbReference type="GO" id="GO:0046872">
    <property type="term" value="F:metal ion binding"/>
    <property type="evidence" value="ECO:0007669"/>
    <property type="project" value="UniProtKB-KW"/>
</dbReference>
<dbReference type="SUPFAM" id="SSF53800">
    <property type="entry name" value="Chelatase"/>
    <property type="match status" value="1"/>
</dbReference>
<dbReference type="EC" id="4.98.1.1" evidence="9"/>
<dbReference type="InterPro" id="IPR001015">
    <property type="entry name" value="Ferrochelatase"/>
</dbReference>
<evidence type="ECO:0000256" key="4">
    <source>
        <dbReference type="ARBA" id="ARBA00023004"/>
    </source>
</evidence>
<evidence type="ECO:0000256" key="7">
    <source>
        <dbReference type="ARBA" id="ARBA00023244"/>
    </source>
</evidence>
<comment type="caution">
    <text evidence="11">The sequence shown here is derived from an EMBL/GenBank/DDBJ whole genome shotgun (WGS) entry which is preliminary data.</text>
</comment>
<dbReference type="NCBIfam" id="TIGR00109">
    <property type="entry name" value="hemH"/>
    <property type="match status" value="1"/>
</dbReference>
<comment type="function">
    <text evidence="9">Catalyzes the ferrous insertion into protoporphyrin IX.</text>
</comment>
<comment type="catalytic activity">
    <reaction evidence="8">
        <text>Fe-coproporphyrin III + 2 H(+) = coproporphyrin III + Fe(2+)</text>
        <dbReference type="Rhea" id="RHEA:49572"/>
        <dbReference type="ChEBI" id="CHEBI:15378"/>
        <dbReference type="ChEBI" id="CHEBI:29033"/>
        <dbReference type="ChEBI" id="CHEBI:68438"/>
        <dbReference type="ChEBI" id="CHEBI:131725"/>
        <dbReference type="EC" id="4.99.1.9"/>
    </reaction>
    <physiologicalReaction direction="right-to-left" evidence="8">
        <dbReference type="Rhea" id="RHEA:49574"/>
    </physiologicalReaction>
</comment>
<evidence type="ECO:0000256" key="5">
    <source>
        <dbReference type="ARBA" id="ARBA00023133"/>
    </source>
</evidence>
<dbReference type="EMBL" id="NTKD01000013">
    <property type="protein sequence ID" value="PDH40320.1"/>
    <property type="molecule type" value="Genomic_DNA"/>
</dbReference>
<name>A0A2A5WUT3_9GAMM</name>
<keyword evidence="4 9" id="KW-0408">Iron</keyword>
<dbReference type="InterPro" id="IPR033659">
    <property type="entry name" value="Ferrochelatase_N"/>
</dbReference>
<evidence type="ECO:0000256" key="3">
    <source>
        <dbReference type="ARBA" id="ARBA00022723"/>
    </source>
</evidence>
<comment type="pathway">
    <text evidence="9">Porphyrin-containing compound metabolism; protoheme biosynthesis; protoheme from protoporphyrin-IX: step 1/1.</text>
</comment>
<comment type="similarity">
    <text evidence="1 9 10">Belongs to the ferrochelatase family.</text>
</comment>
<dbReference type="GO" id="GO:0004325">
    <property type="term" value="F:ferrochelatase activity"/>
    <property type="evidence" value="ECO:0007669"/>
    <property type="project" value="UniProtKB-UniRule"/>
</dbReference>
<organism evidence="11 12">
    <name type="scientific">OM182 bacterium MED-G24</name>
    <dbReference type="NCBI Taxonomy" id="1986255"/>
    <lineage>
        <taxon>Bacteria</taxon>
        <taxon>Pseudomonadati</taxon>
        <taxon>Pseudomonadota</taxon>
        <taxon>Gammaproteobacteria</taxon>
        <taxon>OMG group</taxon>
        <taxon>OM182 clade</taxon>
    </lineage>
</organism>
<evidence type="ECO:0000256" key="1">
    <source>
        <dbReference type="ARBA" id="ARBA00007718"/>
    </source>
</evidence>
<dbReference type="InterPro" id="IPR033644">
    <property type="entry name" value="Ferrochelatase_C"/>
</dbReference>